<evidence type="ECO:0000256" key="1">
    <source>
        <dbReference type="ARBA" id="ARBA00007637"/>
    </source>
</evidence>
<accession>A0A1G9WD67</accession>
<dbReference type="SUPFAM" id="SSF51735">
    <property type="entry name" value="NAD(P)-binding Rossmann-fold domains"/>
    <property type="match status" value="1"/>
</dbReference>
<dbReference type="PANTHER" id="PTHR43000">
    <property type="entry name" value="DTDP-D-GLUCOSE 4,6-DEHYDRATASE-RELATED"/>
    <property type="match status" value="1"/>
</dbReference>
<dbReference type="EMBL" id="FNIE01000001">
    <property type="protein sequence ID" value="SDM81955.1"/>
    <property type="molecule type" value="Genomic_DNA"/>
</dbReference>
<feature type="domain" description="NAD-dependent epimerase/dehydratase" evidence="2">
    <location>
        <begin position="7"/>
        <end position="218"/>
    </location>
</feature>
<proteinExistence type="inferred from homology"/>
<dbReference type="PROSITE" id="PS51257">
    <property type="entry name" value="PROKAR_LIPOPROTEIN"/>
    <property type="match status" value="1"/>
</dbReference>
<name>A0A1G9WD67_9ACTN</name>
<organism evidence="3 4">
    <name type="scientific">Actinacidiphila guanduensis</name>
    <dbReference type="NCBI Taxonomy" id="310781"/>
    <lineage>
        <taxon>Bacteria</taxon>
        <taxon>Bacillati</taxon>
        <taxon>Actinomycetota</taxon>
        <taxon>Actinomycetes</taxon>
        <taxon>Kitasatosporales</taxon>
        <taxon>Streptomycetaceae</taxon>
        <taxon>Actinacidiphila</taxon>
    </lineage>
</organism>
<dbReference type="Pfam" id="PF01370">
    <property type="entry name" value="Epimerase"/>
    <property type="match status" value="1"/>
</dbReference>
<dbReference type="InterPro" id="IPR001509">
    <property type="entry name" value="Epimerase_deHydtase"/>
</dbReference>
<sequence length="332" mass="36140">MAALKVLFIGGTGIISTACARLALARGMEVHLLKRGGTSPRPVPTGAVVHLGDIRRPDTVREALGDEEFDVVVDWVAFTAEHVAADVELFAGRTGQYVFISSASAYQTPPARLPVTESTPLRNPYWAYSRAKIACEDLLTAAYRESGFPVTVVRPSHTYDPTMVPFDGGWTVVQRMLDGKGVVVPGDGTSLWTITHHEDFARGFVGLLGRHEAIGEAFHITSDEAPTWNRIYTAVARAAGVTADLVHVPSDAVMALDEEWGAALLGDKANSMVFDNSKIRRLVPDFDHFVPFERGAEEIIAWHDAHPEAKVVDARMDALMDGLVATFRVPPR</sequence>
<reference evidence="3 4" key="1">
    <citation type="submission" date="2016-10" db="EMBL/GenBank/DDBJ databases">
        <authorList>
            <person name="de Groot N.N."/>
        </authorList>
    </citation>
    <scope>NUCLEOTIDE SEQUENCE [LARGE SCALE GENOMIC DNA]</scope>
    <source>
        <strain evidence="3 4">CGMCC 4.2022</strain>
    </source>
</reference>
<evidence type="ECO:0000259" key="2">
    <source>
        <dbReference type="Pfam" id="PF01370"/>
    </source>
</evidence>
<evidence type="ECO:0000313" key="3">
    <source>
        <dbReference type="EMBL" id="SDM81955.1"/>
    </source>
</evidence>
<dbReference type="AlphaFoldDB" id="A0A1G9WD67"/>
<dbReference type="Proteomes" id="UP000199341">
    <property type="component" value="Unassembled WGS sequence"/>
</dbReference>
<keyword evidence="4" id="KW-1185">Reference proteome</keyword>
<comment type="similarity">
    <text evidence="1">Belongs to the NAD(P)-dependent epimerase/dehydratase family.</text>
</comment>
<evidence type="ECO:0000313" key="4">
    <source>
        <dbReference type="Proteomes" id="UP000199341"/>
    </source>
</evidence>
<dbReference type="RefSeq" id="WP_093782617.1">
    <property type="nucleotide sequence ID" value="NZ_FNIE01000001.1"/>
</dbReference>
<protein>
    <submittedName>
        <fullName evidence="3">Nucleoside-diphosphate-sugar epimerase</fullName>
    </submittedName>
</protein>
<dbReference type="InterPro" id="IPR036291">
    <property type="entry name" value="NAD(P)-bd_dom_sf"/>
</dbReference>
<dbReference type="STRING" id="310781.SAMN05216259_101590"/>
<dbReference type="Gene3D" id="3.40.50.720">
    <property type="entry name" value="NAD(P)-binding Rossmann-like Domain"/>
    <property type="match status" value="1"/>
</dbReference>
<gene>
    <name evidence="3" type="ORF">SAMN05216259_101590</name>
</gene>
<dbReference type="OrthoDB" id="9776016at2"/>